<sequence>MNLRATSNVHILTGKKPVTKVQKHSSKTLENTKEQCLSSLSQTNRYLKKGGSLPSVLPSGNESASSLNSRNGRGFSERRMSVSHNKQTQVPNVKEPHAQPQLDTCLLEKKMENLSCKLSKVQDILLNQIVDSIESPACVSDKNNMFSAQDYTLLVLEMNGNVPAHPYDPLELSEINLNTERTTNWTSASANGRNVPDDDRTNTLLSIQDELSNWRAEQRMSDGDHICT</sequence>
<reference evidence="2" key="1">
    <citation type="submission" date="2022-12" db="EMBL/GenBank/DDBJ databases">
        <title>Chromosome-level genome assembly of the bean flower thrips Megalurothrips usitatus.</title>
        <authorList>
            <person name="Ma L."/>
            <person name="Liu Q."/>
            <person name="Li H."/>
            <person name="Cai W."/>
        </authorList>
    </citation>
    <scope>NUCLEOTIDE SEQUENCE</scope>
    <source>
        <strain evidence="2">Cailab_2022a</strain>
    </source>
</reference>
<protein>
    <submittedName>
        <fullName evidence="2">Uncharacterized protein</fullName>
    </submittedName>
</protein>
<organism evidence="2 3">
    <name type="scientific">Megalurothrips usitatus</name>
    <name type="common">bean blossom thrips</name>
    <dbReference type="NCBI Taxonomy" id="439358"/>
    <lineage>
        <taxon>Eukaryota</taxon>
        <taxon>Metazoa</taxon>
        <taxon>Ecdysozoa</taxon>
        <taxon>Arthropoda</taxon>
        <taxon>Hexapoda</taxon>
        <taxon>Insecta</taxon>
        <taxon>Pterygota</taxon>
        <taxon>Neoptera</taxon>
        <taxon>Paraneoptera</taxon>
        <taxon>Thysanoptera</taxon>
        <taxon>Terebrantia</taxon>
        <taxon>Thripoidea</taxon>
        <taxon>Thripidae</taxon>
        <taxon>Megalurothrips</taxon>
    </lineage>
</organism>
<dbReference type="AlphaFoldDB" id="A0AAV7XPF5"/>
<feature type="compositionally biased region" description="Polar residues" evidence="1">
    <location>
        <begin position="82"/>
        <end position="91"/>
    </location>
</feature>
<gene>
    <name evidence="2" type="ORF">ONE63_007658</name>
</gene>
<accession>A0AAV7XPF5</accession>
<evidence type="ECO:0000256" key="1">
    <source>
        <dbReference type="SAM" id="MobiDB-lite"/>
    </source>
</evidence>
<feature type="compositionally biased region" description="Polar residues" evidence="1">
    <location>
        <begin position="58"/>
        <end position="71"/>
    </location>
</feature>
<keyword evidence="3" id="KW-1185">Reference proteome</keyword>
<name>A0AAV7XPF5_9NEOP</name>
<evidence type="ECO:0000313" key="3">
    <source>
        <dbReference type="Proteomes" id="UP001075354"/>
    </source>
</evidence>
<dbReference type="EMBL" id="JAPTSV010000005">
    <property type="protein sequence ID" value="KAJ1527699.1"/>
    <property type="molecule type" value="Genomic_DNA"/>
</dbReference>
<evidence type="ECO:0000313" key="2">
    <source>
        <dbReference type="EMBL" id="KAJ1527699.1"/>
    </source>
</evidence>
<dbReference type="Proteomes" id="UP001075354">
    <property type="component" value="Chromosome 5"/>
</dbReference>
<comment type="caution">
    <text evidence="2">The sequence shown here is derived from an EMBL/GenBank/DDBJ whole genome shotgun (WGS) entry which is preliminary data.</text>
</comment>
<feature type="region of interest" description="Disordered" evidence="1">
    <location>
        <begin position="49"/>
        <end position="97"/>
    </location>
</feature>
<proteinExistence type="predicted"/>